<gene>
    <name evidence="3" type="ORF">FIV39_20675</name>
    <name evidence="2" type="ORF">SAMN04490186_4400</name>
</gene>
<protein>
    <submittedName>
        <fullName evidence="3">Uncharacterized protein</fullName>
    </submittedName>
</protein>
<dbReference type="OrthoDB" id="7031364at2"/>
<comment type="caution">
    <text evidence="3">The sequence shown here is derived from an EMBL/GenBank/DDBJ whole genome shotgun (WGS) entry which is preliminary data.</text>
</comment>
<keyword evidence="1" id="KW-1133">Transmembrane helix</keyword>
<evidence type="ECO:0000313" key="2">
    <source>
        <dbReference type="EMBL" id="SDR25131.1"/>
    </source>
</evidence>
<dbReference type="EMBL" id="VFES01000013">
    <property type="protein sequence ID" value="TWR64063.1"/>
    <property type="molecule type" value="Genomic_DNA"/>
</dbReference>
<evidence type="ECO:0000313" key="5">
    <source>
        <dbReference type="Proteomes" id="UP000317267"/>
    </source>
</evidence>
<name>A0A1H1HIA0_9PSED</name>
<evidence type="ECO:0000313" key="3">
    <source>
        <dbReference type="EMBL" id="TWR64063.1"/>
    </source>
</evidence>
<organism evidence="3 5">
    <name type="scientific">Pseudomonas grimontii</name>
    <dbReference type="NCBI Taxonomy" id="129847"/>
    <lineage>
        <taxon>Bacteria</taxon>
        <taxon>Pseudomonadati</taxon>
        <taxon>Pseudomonadota</taxon>
        <taxon>Gammaproteobacteria</taxon>
        <taxon>Pseudomonadales</taxon>
        <taxon>Pseudomonadaceae</taxon>
        <taxon>Pseudomonas</taxon>
    </lineage>
</organism>
<dbReference type="AlphaFoldDB" id="A0A1H1HIA0"/>
<reference evidence="3 5" key="2">
    <citation type="submission" date="2019-06" db="EMBL/GenBank/DDBJ databases">
        <title>Pseudomonas bimorpha sp. nov. isolated from bovine raw milk and skim milk concentrate.</title>
        <authorList>
            <person name="Hofmann K."/>
            <person name="Huptas C."/>
            <person name="Doll E."/>
            <person name="Scherer S."/>
            <person name="Wenning M."/>
        </authorList>
    </citation>
    <scope>NUCLEOTIDE SEQUENCE [LARGE SCALE GENOMIC DNA]</scope>
    <source>
        <strain evidence="3 5">DSM 17515</strain>
    </source>
</reference>
<feature type="transmembrane region" description="Helical" evidence="1">
    <location>
        <begin position="13"/>
        <end position="35"/>
    </location>
</feature>
<feature type="transmembrane region" description="Helical" evidence="1">
    <location>
        <begin position="66"/>
        <end position="83"/>
    </location>
</feature>
<dbReference type="EMBL" id="FNKM01000002">
    <property type="protein sequence ID" value="SDR25131.1"/>
    <property type="molecule type" value="Genomic_DNA"/>
</dbReference>
<feature type="transmembrane region" description="Helical" evidence="1">
    <location>
        <begin position="103"/>
        <end position="124"/>
    </location>
</feature>
<evidence type="ECO:0000256" key="1">
    <source>
        <dbReference type="SAM" id="Phobius"/>
    </source>
</evidence>
<dbReference type="Proteomes" id="UP000317267">
    <property type="component" value="Unassembled WGS sequence"/>
</dbReference>
<dbReference type="RefSeq" id="WP_090404761.1">
    <property type="nucleotide sequence ID" value="NZ_FNKM01000002.1"/>
</dbReference>
<dbReference type="Proteomes" id="UP000198740">
    <property type="component" value="Unassembled WGS sequence"/>
</dbReference>
<keyword evidence="1" id="KW-0472">Membrane</keyword>
<reference evidence="2 4" key="1">
    <citation type="submission" date="2016-10" db="EMBL/GenBank/DDBJ databases">
        <authorList>
            <person name="Varghese N."/>
            <person name="Submissions S."/>
        </authorList>
    </citation>
    <scope>NUCLEOTIDE SEQUENCE [LARGE SCALE GENOMIC DNA]</scope>
    <source>
        <strain evidence="2 4">BS2976</strain>
    </source>
</reference>
<keyword evidence="4" id="KW-1185">Reference proteome</keyword>
<keyword evidence="1" id="KW-0812">Transmembrane</keyword>
<accession>A0A1H1HIA0</accession>
<evidence type="ECO:0000313" key="4">
    <source>
        <dbReference type="Proteomes" id="UP000198740"/>
    </source>
</evidence>
<proteinExistence type="predicted"/>
<sequence>MNTDYLLNLPLKFWFSAGIMFVVLVIDVVGIFLMYRRLDEMEERLNKCKLVTFSKGFWGNSIRGRMVRLCVVMSTVAMPWWNIKRGIVDRQQVQDFPRGLKRVLQGMTIGGIIFISVAIADTLYKWLSA</sequence>